<name>A0A9E9C4V4_9CYAN</name>
<keyword evidence="1" id="KW-1133">Transmembrane helix</keyword>
<keyword evidence="3" id="KW-1185">Reference proteome</keyword>
<evidence type="ECO:0000256" key="1">
    <source>
        <dbReference type="SAM" id="Phobius"/>
    </source>
</evidence>
<accession>A0A9E9C4V4</accession>
<feature type="transmembrane region" description="Helical" evidence="1">
    <location>
        <begin position="61"/>
        <end position="82"/>
    </location>
</feature>
<keyword evidence="1" id="KW-0472">Membrane</keyword>
<dbReference type="Proteomes" id="UP001163152">
    <property type="component" value="Chromosome"/>
</dbReference>
<evidence type="ECO:0000313" key="3">
    <source>
        <dbReference type="Proteomes" id="UP001163152"/>
    </source>
</evidence>
<keyword evidence="1" id="KW-0812">Transmembrane</keyword>
<dbReference type="RefSeq" id="WP_268610356.1">
    <property type="nucleotide sequence ID" value="NZ_CP113797.1"/>
</dbReference>
<sequence length="254" mass="27568">MGRLHLRNIVFPAVLLSCSIFSALTLPFVLSDPNPLTVKLPPFFDGEVESIFKQENKTLTIRYIGAAIVLSVGAGLVTVEVLRRVQASDSANSTDLAPPVLLGEASLLVNAMHEAKLDGFVADLNSTAIPTSARSASATATKPLAMAQVGSRTVGFSLDTAGYSEADETDTSIPVLDEHGNTCRIKTSESEQTAFALMWNGEYYRFFRVRETQEKALAIAKNLVKRGEQVVVSHLEQGYAVWVKETGPFTEWMS</sequence>
<gene>
    <name evidence="2" type="ORF">OXH18_00215</name>
</gene>
<proteinExistence type="predicted"/>
<reference evidence="2" key="1">
    <citation type="submission" date="2022-12" db="EMBL/GenBank/DDBJ databases">
        <title>Polyphasic identification of a Novel Hot-Spring Cyanobacterium Ocullathermofonsia sinensis gen nov. sp. nov. and Genomic Insights on its Adaptations to the Thermal Habitat.</title>
        <authorList>
            <person name="Daroch M."/>
            <person name="Tang J."/>
            <person name="Jiang Y."/>
        </authorList>
    </citation>
    <scope>NUCLEOTIDE SEQUENCE</scope>
    <source>
        <strain evidence="2">PKUAC-SCTA174</strain>
    </source>
</reference>
<dbReference type="PROSITE" id="PS51257">
    <property type="entry name" value="PROKAR_LIPOPROTEIN"/>
    <property type="match status" value="1"/>
</dbReference>
<dbReference type="AlphaFoldDB" id="A0A9E9C4V4"/>
<dbReference type="KEGG" id="tsin:OXH18_00215"/>
<feature type="transmembrane region" description="Helical" evidence="1">
    <location>
        <begin position="9"/>
        <end position="30"/>
    </location>
</feature>
<dbReference type="EMBL" id="CP113797">
    <property type="protein sequence ID" value="WAL60451.1"/>
    <property type="molecule type" value="Genomic_DNA"/>
</dbReference>
<organism evidence="2 3">
    <name type="scientific">Thermocoleostomius sinensis A174</name>
    <dbReference type="NCBI Taxonomy" id="2016057"/>
    <lineage>
        <taxon>Bacteria</taxon>
        <taxon>Bacillati</taxon>
        <taxon>Cyanobacteriota</taxon>
        <taxon>Cyanophyceae</taxon>
        <taxon>Oculatellales</taxon>
        <taxon>Oculatellaceae</taxon>
        <taxon>Thermocoleostomius</taxon>
    </lineage>
</organism>
<evidence type="ECO:0000313" key="2">
    <source>
        <dbReference type="EMBL" id="WAL60451.1"/>
    </source>
</evidence>
<protein>
    <submittedName>
        <fullName evidence="2">Uncharacterized protein</fullName>
    </submittedName>
</protein>